<comment type="similarity">
    <text evidence="1 3">Belongs to the D-glutamate cyclase family.</text>
</comment>
<dbReference type="FunFam" id="3.30.2040.10:FF:000001">
    <property type="entry name" value="D-glutamate cyclase, mitochondrial"/>
    <property type="match status" value="1"/>
</dbReference>
<gene>
    <name evidence="5" type="ORF">MMF98_12670</name>
</gene>
<dbReference type="Pfam" id="PF07286">
    <property type="entry name" value="D-Glu_cyclase"/>
    <property type="match status" value="1"/>
</dbReference>
<evidence type="ECO:0000313" key="6">
    <source>
        <dbReference type="Proteomes" id="UP001139447"/>
    </source>
</evidence>
<protein>
    <recommendedName>
        <fullName evidence="3">Putative hydro-lyase MMF98_12670</fullName>
        <ecNumber evidence="3">4.2.1.-</ecNumber>
    </recommendedName>
</protein>
<dbReference type="EC" id="4.2.1.-" evidence="3"/>
<evidence type="ECO:0000256" key="2">
    <source>
        <dbReference type="ARBA" id="ARBA00023239"/>
    </source>
</evidence>
<reference evidence="5" key="1">
    <citation type="submission" date="2022-03" db="EMBL/GenBank/DDBJ databases">
        <authorList>
            <person name="Woo C.Y."/>
        </authorList>
    </citation>
    <scope>NUCLEOTIDE SEQUENCE</scope>
    <source>
        <strain evidence="5">CYS-02</strain>
    </source>
</reference>
<sequence length="257" mass="27732">MILTSYHQQPQALRQAARSGRFTQPTAGHAPGYLQANLMIVPQAQAFDFLLFCQRNPKACPLIEVLEPGATAPACASGASIATDIPGYRVYRDGEFSEERAEVAALWQPDFVSFLIGCSFSFEAALAQAGIALRHVVQGRNVAMYRTNLPCVPAGPFSGETVVSMRPIRSRDVAKVAEISGRFPLAHGAPLHVGNPQALGIADLSRPDYGDAVEILDDEVPVFWACGVTPQWVAQRSRLPLCITHAPGKMFVTDLMG</sequence>
<keyword evidence="2 3" id="KW-0456">Lyase</keyword>
<dbReference type="Proteomes" id="UP001139447">
    <property type="component" value="Unassembled WGS sequence"/>
</dbReference>
<evidence type="ECO:0000256" key="4">
    <source>
        <dbReference type="SAM" id="MobiDB-lite"/>
    </source>
</evidence>
<dbReference type="Gene3D" id="3.40.1640.10">
    <property type="entry name" value="PSTPO5379-like"/>
    <property type="match status" value="1"/>
</dbReference>
<dbReference type="SUPFAM" id="SSF160920">
    <property type="entry name" value="PSTPO5379-like"/>
    <property type="match status" value="1"/>
</dbReference>
<dbReference type="InterPro" id="IPR038021">
    <property type="entry name" value="Putative_hydro-lyase"/>
</dbReference>
<dbReference type="InterPro" id="IPR009906">
    <property type="entry name" value="D-Glu_cyclase"/>
</dbReference>
<dbReference type="EMBL" id="JALGBI010000001">
    <property type="protein sequence ID" value="MCJ0764061.1"/>
    <property type="molecule type" value="Genomic_DNA"/>
</dbReference>
<dbReference type="GO" id="GO:0047820">
    <property type="term" value="F:D-glutamate cyclase activity"/>
    <property type="evidence" value="ECO:0007669"/>
    <property type="project" value="TreeGrafter"/>
</dbReference>
<dbReference type="PIRSF" id="PIRSF029755">
    <property type="entry name" value="UCP029755"/>
    <property type="match status" value="1"/>
</dbReference>
<dbReference type="RefSeq" id="WP_243306630.1">
    <property type="nucleotide sequence ID" value="NZ_JALGBI010000001.1"/>
</dbReference>
<name>A0A9X2ARB9_9BURK</name>
<evidence type="ECO:0000256" key="3">
    <source>
        <dbReference type="HAMAP-Rule" id="MF_01830"/>
    </source>
</evidence>
<proteinExistence type="inferred from homology"/>
<comment type="caution">
    <text evidence="5">The sequence shown here is derived from an EMBL/GenBank/DDBJ whole genome shotgun (WGS) entry which is preliminary data.</text>
</comment>
<feature type="region of interest" description="Disordered" evidence="4">
    <location>
        <begin position="1"/>
        <end position="22"/>
    </location>
</feature>
<feature type="compositionally biased region" description="Polar residues" evidence="4">
    <location>
        <begin position="1"/>
        <end position="12"/>
    </location>
</feature>
<dbReference type="Gene3D" id="3.30.2040.10">
    <property type="entry name" value="PSTPO5379-like domain"/>
    <property type="match status" value="1"/>
</dbReference>
<dbReference type="PANTHER" id="PTHR32022">
    <property type="entry name" value="D-GLUTAMATE CYCLASE, MITOCHONDRIAL"/>
    <property type="match status" value="1"/>
</dbReference>
<dbReference type="HAMAP" id="MF_01830">
    <property type="entry name" value="Hydro_lyase"/>
    <property type="match status" value="1"/>
</dbReference>
<dbReference type="AlphaFoldDB" id="A0A9X2ARB9"/>
<dbReference type="GO" id="GO:0006536">
    <property type="term" value="P:glutamate metabolic process"/>
    <property type="evidence" value="ECO:0007669"/>
    <property type="project" value="TreeGrafter"/>
</dbReference>
<organism evidence="5 6">
    <name type="scientific">Variovorax terrae</name>
    <dbReference type="NCBI Taxonomy" id="2923278"/>
    <lineage>
        <taxon>Bacteria</taxon>
        <taxon>Pseudomonadati</taxon>
        <taxon>Pseudomonadota</taxon>
        <taxon>Betaproteobacteria</taxon>
        <taxon>Burkholderiales</taxon>
        <taxon>Comamonadaceae</taxon>
        <taxon>Variovorax</taxon>
    </lineage>
</organism>
<dbReference type="InterPro" id="IPR016938">
    <property type="entry name" value="UPF0317"/>
</dbReference>
<dbReference type="NCBIfam" id="NF003969">
    <property type="entry name" value="PRK05463.1"/>
    <property type="match status" value="1"/>
</dbReference>
<accession>A0A9X2ARB9</accession>
<evidence type="ECO:0000313" key="5">
    <source>
        <dbReference type="EMBL" id="MCJ0764061.1"/>
    </source>
</evidence>
<evidence type="ECO:0000256" key="1">
    <source>
        <dbReference type="ARBA" id="ARBA00007896"/>
    </source>
</evidence>
<keyword evidence="6" id="KW-1185">Reference proteome</keyword>
<dbReference type="PANTHER" id="PTHR32022:SF10">
    <property type="entry name" value="D-GLUTAMATE CYCLASE, MITOCHONDRIAL"/>
    <property type="match status" value="1"/>
</dbReference>